<dbReference type="RefSeq" id="WP_200446245.1">
    <property type="nucleotide sequence ID" value="NZ_JAACBX020000001.1"/>
</dbReference>
<keyword evidence="4" id="KW-0949">S-adenosyl-L-methionine</keyword>
<comment type="caution">
    <text evidence="9">The sequence shown here is derived from an EMBL/GenBank/DDBJ whole genome shotgun (WGS) entry which is preliminary data.</text>
</comment>
<dbReference type="EMBL" id="JAACBX020000001">
    <property type="protein sequence ID" value="MBM0242957.1"/>
    <property type="molecule type" value="Genomic_DNA"/>
</dbReference>
<reference evidence="9 10" key="1">
    <citation type="submission" date="2021-01" db="EMBL/GenBank/DDBJ databases">
        <title>Complete genome sequences of Corynebacterium macginleyi strains isolated from infectious keratitis.</title>
        <authorList>
            <person name="Sagerfors S."/>
            <person name="Poehlein A."/>
            <person name="Soderquist B."/>
            <person name="Bruggemann H."/>
        </authorList>
    </citation>
    <scope>NUCLEOTIDE SEQUENCE [LARGE SCALE GENOMIC DNA]</scope>
    <source>
        <strain evidence="9 10">12T220</strain>
    </source>
</reference>
<dbReference type="SUPFAM" id="SSF53335">
    <property type="entry name" value="S-adenosyl-L-methionine-dependent methyltransferases"/>
    <property type="match status" value="1"/>
</dbReference>
<accession>A0ABS1Y3M1</accession>
<proteinExistence type="predicted"/>
<sequence>MTLLEYAERIRTDALSEIGHENLDVNEQFFTPSQVAELMAGMLTKDSRFPASVRLLDPGAGSGILTVAAVERIKALFPETEIQITAVEKDSALLSSLNETFSAIAQNFEGVEYQIINDNFVYWATQGDTIFNTTVDSQKYDLIIQNPPYAKLPAKGAESIHLRKLGIHAPNIYAAFMALGERLLTENGKMVSITPRSWMNGTYFTKFRDMLLHDSHLSAIHTFESRREVFKDTDVLQEAVITTVTRSRSKASEVEISISKSQAHDIATRTVSYSSVVVNGVIFVPATDEDADAVSWMSRARCQLEEVQIQVSTGRVVAFRNKQSLATSETENTVPMVYAENFRAGNLVHPAPKSKKPQFYQVTDTGADKNLVPPGTFVLVKRFSAKEEKRRITAAIWSSNSSAAFDNKTNFFHVSGQGLPPDTAEGLCKWLNSSRVDRFFRVFSGHTQVNAGDLRMMPYPTPEQLQAIGGIDAAADDSVKAVLG</sequence>
<dbReference type="PANTHER" id="PTHR33841">
    <property type="entry name" value="DNA METHYLTRANSFERASE YEEA-RELATED"/>
    <property type="match status" value="1"/>
</dbReference>
<dbReference type="Gene3D" id="3.40.50.150">
    <property type="entry name" value="Vaccinia Virus protein VP39"/>
    <property type="match status" value="1"/>
</dbReference>
<evidence type="ECO:0000313" key="9">
    <source>
        <dbReference type="EMBL" id="MBM0242957.1"/>
    </source>
</evidence>
<keyword evidence="10" id="KW-1185">Reference proteome</keyword>
<dbReference type="InterPro" id="IPR011639">
    <property type="entry name" value="MethylTrfase_TaqI-like_dom"/>
</dbReference>
<keyword evidence="3" id="KW-0808">Transferase</keyword>
<dbReference type="Pfam" id="PF07669">
    <property type="entry name" value="Eco57I"/>
    <property type="match status" value="1"/>
</dbReference>
<evidence type="ECO:0000256" key="7">
    <source>
        <dbReference type="ARBA" id="ARBA00047942"/>
    </source>
</evidence>
<evidence type="ECO:0000256" key="2">
    <source>
        <dbReference type="ARBA" id="ARBA00022603"/>
    </source>
</evidence>
<dbReference type="GO" id="GO:0032259">
    <property type="term" value="P:methylation"/>
    <property type="evidence" value="ECO:0007669"/>
    <property type="project" value="UniProtKB-KW"/>
</dbReference>
<name>A0ABS1Y3M1_9CORY</name>
<evidence type="ECO:0000256" key="3">
    <source>
        <dbReference type="ARBA" id="ARBA00022679"/>
    </source>
</evidence>
<dbReference type="PRINTS" id="PR00507">
    <property type="entry name" value="N12N6MTFRASE"/>
</dbReference>
<keyword evidence="6" id="KW-0238">DNA-binding</keyword>
<dbReference type="CDD" id="cd02440">
    <property type="entry name" value="AdoMet_MTases"/>
    <property type="match status" value="1"/>
</dbReference>
<dbReference type="GO" id="GO:0008168">
    <property type="term" value="F:methyltransferase activity"/>
    <property type="evidence" value="ECO:0007669"/>
    <property type="project" value="UniProtKB-KW"/>
</dbReference>
<dbReference type="InterPro" id="IPR002052">
    <property type="entry name" value="DNA_methylase_N6_adenine_CS"/>
</dbReference>
<comment type="catalytic activity">
    <reaction evidence="7">
        <text>a 2'-deoxyadenosine in DNA + S-adenosyl-L-methionine = an N(6)-methyl-2'-deoxyadenosine in DNA + S-adenosyl-L-homocysteine + H(+)</text>
        <dbReference type="Rhea" id="RHEA:15197"/>
        <dbReference type="Rhea" id="RHEA-COMP:12418"/>
        <dbReference type="Rhea" id="RHEA-COMP:12419"/>
        <dbReference type="ChEBI" id="CHEBI:15378"/>
        <dbReference type="ChEBI" id="CHEBI:57856"/>
        <dbReference type="ChEBI" id="CHEBI:59789"/>
        <dbReference type="ChEBI" id="CHEBI:90615"/>
        <dbReference type="ChEBI" id="CHEBI:90616"/>
        <dbReference type="EC" id="2.1.1.72"/>
    </reaction>
</comment>
<protein>
    <recommendedName>
        <fullName evidence="1">site-specific DNA-methyltransferase (adenine-specific)</fullName>
        <ecNumber evidence="1">2.1.1.72</ecNumber>
    </recommendedName>
</protein>
<dbReference type="Proteomes" id="UP001518680">
    <property type="component" value="Unassembled WGS sequence"/>
</dbReference>
<evidence type="ECO:0000256" key="6">
    <source>
        <dbReference type="ARBA" id="ARBA00023125"/>
    </source>
</evidence>
<dbReference type="EC" id="2.1.1.72" evidence="1"/>
<feature type="domain" description="Type II methyltransferase M.TaqI-like" evidence="8">
    <location>
        <begin position="117"/>
        <end position="230"/>
    </location>
</feature>
<evidence type="ECO:0000313" key="10">
    <source>
        <dbReference type="Proteomes" id="UP001518680"/>
    </source>
</evidence>
<dbReference type="PANTHER" id="PTHR33841:SF6">
    <property type="entry name" value="TYPE II METHYLTRANSFERASE M.HINDII"/>
    <property type="match status" value="1"/>
</dbReference>
<evidence type="ECO:0000256" key="5">
    <source>
        <dbReference type="ARBA" id="ARBA00022747"/>
    </source>
</evidence>
<keyword evidence="5" id="KW-0680">Restriction system</keyword>
<organism evidence="9 10">
    <name type="scientific">Corynebacterium macginleyi</name>
    <dbReference type="NCBI Taxonomy" id="38290"/>
    <lineage>
        <taxon>Bacteria</taxon>
        <taxon>Bacillati</taxon>
        <taxon>Actinomycetota</taxon>
        <taxon>Actinomycetes</taxon>
        <taxon>Mycobacteriales</taxon>
        <taxon>Corynebacteriaceae</taxon>
        <taxon>Corynebacterium</taxon>
    </lineage>
</organism>
<evidence type="ECO:0000256" key="1">
    <source>
        <dbReference type="ARBA" id="ARBA00011900"/>
    </source>
</evidence>
<dbReference type="InterPro" id="IPR029063">
    <property type="entry name" value="SAM-dependent_MTases_sf"/>
</dbReference>
<keyword evidence="2 9" id="KW-0489">Methyltransferase</keyword>
<evidence type="ECO:0000259" key="8">
    <source>
        <dbReference type="Pfam" id="PF07669"/>
    </source>
</evidence>
<dbReference type="InterPro" id="IPR050953">
    <property type="entry name" value="N4_N6_ade-DNA_methylase"/>
</dbReference>
<evidence type="ECO:0000256" key="4">
    <source>
        <dbReference type="ARBA" id="ARBA00022691"/>
    </source>
</evidence>
<dbReference type="PROSITE" id="PS00092">
    <property type="entry name" value="N6_MTASE"/>
    <property type="match status" value="1"/>
</dbReference>
<gene>
    <name evidence="9" type="ORF">GWO63_001265</name>
</gene>